<keyword evidence="5 8" id="KW-1133">Transmembrane helix</keyword>
<evidence type="ECO:0000256" key="2">
    <source>
        <dbReference type="ARBA" id="ARBA00007759"/>
    </source>
</evidence>
<organism evidence="10 11">
    <name type="scientific">Kutzneria buriramensis</name>
    <dbReference type="NCBI Taxonomy" id="1045776"/>
    <lineage>
        <taxon>Bacteria</taxon>
        <taxon>Bacillati</taxon>
        <taxon>Actinomycetota</taxon>
        <taxon>Actinomycetes</taxon>
        <taxon>Pseudonocardiales</taxon>
        <taxon>Pseudonocardiaceae</taxon>
        <taxon>Kutzneria</taxon>
    </lineage>
</organism>
<evidence type="ECO:0000256" key="6">
    <source>
        <dbReference type="ARBA" id="ARBA00023136"/>
    </source>
</evidence>
<dbReference type="InterPro" id="IPR050051">
    <property type="entry name" value="EccE_dom"/>
</dbReference>
<feature type="compositionally biased region" description="Pro residues" evidence="7">
    <location>
        <begin position="35"/>
        <end position="55"/>
    </location>
</feature>
<dbReference type="AlphaFoldDB" id="A0A3E0IAA3"/>
<evidence type="ECO:0000313" key="10">
    <source>
        <dbReference type="EMBL" id="REH55531.1"/>
    </source>
</evidence>
<dbReference type="Pfam" id="PF11203">
    <property type="entry name" value="EccE"/>
    <property type="match status" value="1"/>
</dbReference>
<evidence type="ECO:0000313" key="11">
    <source>
        <dbReference type="Proteomes" id="UP000256269"/>
    </source>
</evidence>
<feature type="transmembrane region" description="Helical" evidence="8">
    <location>
        <begin position="95"/>
        <end position="112"/>
    </location>
</feature>
<comment type="similarity">
    <text evidence="2">Belongs to the EccE family.</text>
</comment>
<gene>
    <name evidence="10" type="ORF">BCF44_101555</name>
</gene>
<comment type="caution">
    <text evidence="10">The sequence shown here is derived from an EMBL/GenBank/DDBJ whole genome shotgun (WGS) entry which is preliminary data.</text>
</comment>
<dbReference type="NCBIfam" id="TIGR03923">
    <property type="entry name" value="T7SS_EccE"/>
    <property type="match status" value="1"/>
</dbReference>
<feature type="transmembrane region" description="Helical" evidence="8">
    <location>
        <begin position="63"/>
        <end position="89"/>
    </location>
</feature>
<dbReference type="InterPro" id="IPR021368">
    <property type="entry name" value="T7SS_EccE"/>
</dbReference>
<dbReference type="GO" id="GO:0005886">
    <property type="term" value="C:plasma membrane"/>
    <property type="evidence" value="ECO:0007669"/>
    <property type="project" value="UniProtKB-SubCell"/>
</dbReference>
<evidence type="ECO:0000256" key="7">
    <source>
        <dbReference type="SAM" id="MobiDB-lite"/>
    </source>
</evidence>
<feature type="region of interest" description="Disordered" evidence="7">
    <location>
        <begin position="1"/>
        <end position="62"/>
    </location>
</feature>
<accession>A0A3E0IAA3</accession>
<evidence type="ECO:0000256" key="4">
    <source>
        <dbReference type="ARBA" id="ARBA00022692"/>
    </source>
</evidence>
<protein>
    <submittedName>
        <fullName evidence="10">Type VII secretion protein EccE</fullName>
    </submittedName>
</protein>
<feature type="domain" description="Type VII secretion system protein EccE" evidence="9">
    <location>
        <begin position="271"/>
        <end position="371"/>
    </location>
</feature>
<sequence length="465" mass="48222">MPAGGASRRPDRPTTDIAAHTEGKIERMSVTTQRPGPPGQGAPQPQAQPAPPRRVPPARRRKAGASIAGLPVANLVVLEVGVAIGLGLLAVNRTLLPVAGGVAGLALILTFIRWSGRWFTQWVGLTLRYLFRSHTRAVAPAGHAAAAALDEHGETKVVGAEDDRVALLRLAVPDLVVAHTDDHERTSVGMAWQDGVWTAVLRVELEAQLVAPIGKAPNLPLGALAPCLEDRGVVLDSIRVLWHCYPGSAILPPASPALSSYMEVVGALPTSARRTTLVAVRLDPRRCGAAIRERGGGVVGAHRALIGAVSRVRSALEARGVPTRPLDTDELLAAGIALGELTGGLGAEGRVGLTEKWGGVTAASIGHSSFSITGWPSGGVANGLNAFTSIRTLSSTVALAISPGTQDGEVGLRGLVRLSARTPSELSRAESQLDKMTDKLGFAMTPLRGLQAAALAATLPFGGWA</sequence>
<keyword evidence="6 8" id="KW-0472">Membrane</keyword>
<evidence type="ECO:0000256" key="1">
    <source>
        <dbReference type="ARBA" id="ARBA00004236"/>
    </source>
</evidence>
<name>A0A3E0IAA3_9PSEU</name>
<reference evidence="10 11" key="1">
    <citation type="submission" date="2018-08" db="EMBL/GenBank/DDBJ databases">
        <title>Genomic Encyclopedia of Archaeal and Bacterial Type Strains, Phase II (KMG-II): from individual species to whole genera.</title>
        <authorList>
            <person name="Goeker M."/>
        </authorList>
    </citation>
    <scope>NUCLEOTIDE SEQUENCE [LARGE SCALE GENOMIC DNA]</scope>
    <source>
        <strain evidence="10 11">DSM 45791</strain>
    </source>
</reference>
<feature type="compositionally biased region" description="Basic and acidic residues" evidence="7">
    <location>
        <begin position="8"/>
        <end position="27"/>
    </location>
</feature>
<dbReference type="EMBL" id="QUNO01000001">
    <property type="protein sequence ID" value="REH55531.1"/>
    <property type="molecule type" value="Genomic_DNA"/>
</dbReference>
<keyword evidence="4 8" id="KW-0812">Transmembrane</keyword>
<keyword evidence="3" id="KW-1003">Cell membrane</keyword>
<evidence type="ECO:0000256" key="5">
    <source>
        <dbReference type="ARBA" id="ARBA00022989"/>
    </source>
</evidence>
<dbReference type="Proteomes" id="UP000256269">
    <property type="component" value="Unassembled WGS sequence"/>
</dbReference>
<evidence type="ECO:0000256" key="3">
    <source>
        <dbReference type="ARBA" id="ARBA00022475"/>
    </source>
</evidence>
<comment type="subcellular location">
    <subcellularLocation>
        <location evidence="1">Cell membrane</location>
    </subcellularLocation>
</comment>
<keyword evidence="11" id="KW-1185">Reference proteome</keyword>
<proteinExistence type="inferred from homology"/>
<evidence type="ECO:0000259" key="9">
    <source>
        <dbReference type="Pfam" id="PF11203"/>
    </source>
</evidence>
<evidence type="ECO:0000256" key="8">
    <source>
        <dbReference type="SAM" id="Phobius"/>
    </source>
</evidence>